<organism evidence="2 3">
    <name type="scientific">Ruthenibacterium lactatiformans</name>
    <dbReference type="NCBI Taxonomy" id="1550024"/>
    <lineage>
        <taxon>Bacteria</taxon>
        <taxon>Bacillati</taxon>
        <taxon>Bacillota</taxon>
        <taxon>Clostridia</taxon>
        <taxon>Eubacteriales</taxon>
        <taxon>Oscillospiraceae</taxon>
        <taxon>Ruthenibacterium</taxon>
    </lineage>
</organism>
<gene>
    <name evidence="2" type="ORF">TQ39_16295</name>
</gene>
<sequence length="59" mass="6854">MNLTGSTYEYMMREPGREKTEGRYTDSLPSDHPCYGCPYAVPRPCIGYCLKKLMKKKEE</sequence>
<dbReference type="AlphaFoldDB" id="A0A0D8IVL8"/>
<name>A0A0D8IVL8_9FIRM</name>
<dbReference type="Proteomes" id="UP000032483">
    <property type="component" value="Unassembled WGS sequence"/>
</dbReference>
<feature type="compositionally biased region" description="Basic and acidic residues" evidence="1">
    <location>
        <begin position="11"/>
        <end position="24"/>
    </location>
</feature>
<dbReference type="RefSeq" id="WP_050006306.1">
    <property type="nucleotide sequence ID" value="NZ_JXXK01000032.1"/>
</dbReference>
<reference evidence="2" key="1">
    <citation type="submission" date="2015-02" db="EMBL/GenBank/DDBJ databases">
        <title>A novel member of the family Ruminococcaceae isolated from human feces.</title>
        <authorList>
            <person name="Shkoporov A.N."/>
            <person name="Chaplin A.V."/>
            <person name="Motuzova O.V."/>
            <person name="Kafarskaia L.I."/>
            <person name="Khokhlova E.V."/>
            <person name="Efimov B.A."/>
        </authorList>
    </citation>
    <scope>NUCLEOTIDE SEQUENCE [LARGE SCALE GENOMIC DNA]</scope>
    <source>
        <strain evidence="2">585-1</strain>
    </source>
</reference>
<proteinExistence type="predicted"/>
<protein>
    <submittedName>
        <fullName evidence="2">Uncharacterized protein</fullName>
    </submittedName>
</protein>
<comment type="caution">
    <text evidence="2">The sequence shown here is derived from an EMBL/GenBank/DDBJ whole genome shotgun (WGS) entry which is preliminary data.</text>
</comment>
<keyword evidence="3" id="KW-1185">Reference proteome</keyword>
<feature type="region of interest" description="Disordered" evidence="1">
    <location>
        <begin position="1"/>
        <end position="25"/>
    </location>
</feature>
<accession>A0A0D8IVL8</accession>
<dbReference type="GeneID" id="42858962"/>
<dbReference type="EMBL" id="JXXK01000032">
    <property type="protein sequence ID" value="KJF38730.1"/>
    <property type="molecule type" value="Genomic_DNA"/>
</dbReference>
<evidence type="ECO:0000256" key="1">
    <source>
        <dbReference type="SAM" id="MobiDB-lite"/>
    </source>
</evidence>
<evidence type="ECO:0000313" key="3">
    <source>
        <dbReference type="Proteomes" id="UP000032483"/>
    </source>
</evidence>
<evidence type="ECO:0000313" key="2">
    <source>
        <dbReference type="EMBL" id="KJF38730.1"/>
    </source>
</evidence>